<reference evidence="1 2" key="1">
    <citation type="submission" date="2007-04" db="EMBL/GenBank/DDBJ databases">
        <authorList>
            <person name="Fulton L."/>
            <person name="Clifton S."/>
            <person name="Fulton B."/>
            <person name="Xu J."/>
            <person name="Minx P."/>
            <person name="Pepin K.H."/>
            <person name="Johnson M."/>
            <person name="Thiruvilangam P."/>
            <person name="Bhonagiri V."/>
            <person name="Nash W.E."/>
            <person name="Mardis E.R."/>
            <person name="Wilson R.K."/>
        </authorList>
    </citation>
    <scope>NUCLEOTIDE SEQUENCE [LARGE SCALE GENOMIC DNA]</scope>
    <source>
        <strain evidence="1 2">ATCC 29149</strain>
    </source>
</reference>
<evidence type="ECO:0000313" key="1">
    <source>
        <dbReference type="EMBL" id="EDN78919.1"/>
    </source>
</evidence>
<proteinExistence type="predicted"/>
<dbReference type="eggNOG" id="ENOG502Z860">
    <property type="taxonomic scope" value="Bacteria"/>
</dbReference>
<name>A7AZQ8_MEDG7</name>
<evidence type="ECO:0008006" key="3">
    <source>
        <dbReference type="Google" id="ProtNLM"/>
    </source>
</evidence>
<evidence type="ECO:0000313" key="2">
    <source>
        <dbReference type="Proteomes" id="UP000004410"/>
    </source>
</evidence>
<gene>
    <name evidence="1" type="ORF">RUMGNA_00781</name>
</gene>
<dbReference type="EMBL" id="AAYG02000006">
    <property type="protein sequence ID" value="EDN78919.1"/>
    <property type="molecule type" value="Genomic_DNA"/>
</dbReference>
<dbReference type="Pfam" id="PF12687">
    <property type="entry name" value="DUF3801"/>
    <property type="match status" value="1"/>
</dbReference>
<reference evidence="1 2" key="2">
    <citation type="submission" date="2007-06" db="EMBL/GenBank/DDBJ databases">
        <title>Draft genome sequence of Ruminococcus gnavus (ATCC 29149).</title>
        <authorList>
            <person name="Sudarsanam P."/>
            <person name="Ley R."/>
            <person name="Guruge J."/>
            <person name="Turnbaugh P.J."/>
            <person name="Mahowald M."/>
            <person name="Liep D."/>
            <person name="Gordon J."/>
        </authorList>
    </citation>
    <scope>NUCLEOTIDE SEQUENCE [LARGE SCALE GENOMIC DNA]</scope>
    <source>
        <strain evidence="1 2">ATCC 29149</strain>
    </source>
</reference>
<dbReference type="AlphaFoldDB" id="A7AZQ8"/>
<protein>
    <recommendedName>
        <fullName evidence="3">PcfB family protein</fullName>
    </recommendedName>
</protein>
<dbReference type="Proteomes" id="UP000004410">
    <property type="component" value="Unassembled WGS sequence"/>
</dbReference>
<dbReference type="PaxDb" id="411470-RUMGNA_00781"/>
<accession>A7AZQ8</accession>
<sequence length="168" mass="19240">MKMQEEVENRTLTLVVSGTKFTGRLLKAAISKYMAHYKEKKLQKQRSRDAPVTPHGKQTVKQLIGQNQGISNIEITDPSIKEFEKIARKYGVDYAVKKDRSSSPPKYLIFFKGRDADALTAAFTEYTSKKVKKAEKTERPSVLAKLSQFKEMVKNAVVDRTKRKELER</sequence>
<comment type="caution">
    <text evidence="1">The sequence shown here is derived from an EMBL/GenBank/DDBJ whole genome shotgun (WGS) entry which is preliminary data.</text>
</comment>
<dbReference type="InterPro" id="IPR024234">
    <property type="entry name" value="DUF3801"/>
</dbReference>
<organism evidence="1 2">
    <name type="scientific">Mediterraneibacter gnavus (strain ATCC 29149 / DSM 114966 / JCM 6515 / VPI C7-9)</name>
    <name type="common">Ruminococcus gnavus</name>
    <dbReference type="NCBI Taxonomy" id="411470"/>
    <lineage>
        <taxon>Bacteria</taxon>
        <taxon>Bacillati</taxon>
        <taxon>Bacillota</taxon>
        <taxon>Clostridia</taxon>
        <taxon>Lachnospirales</taxon>
        <taxon>Lachnospiraceae</taxon>
        <taxon>Mediterraneibacter</taxon>
    </lineage>
</organism>